<feature type="signal peptide" evidence="9">
    <location>
        <begin position="1"/>
        <end position="23"/>
    </location>
</feature>
<evidence type="ECO:0000313" key="13">
    <source>
        <dbReference type="Proteomes" id="UP001165308"/>
    </source>
</evidence>
<name>A0ABT0SVA3_9GAMM</name>
<dbReference type="InterPro" id="IPR001431">
    <property type="entry name" value="Pept_M16_Zn_BS"/>
</dbReference>
<proteinExistence type="inferred from homology"/>
<evidence type="ECO:0000256" key="3">
    <source>
        <dbReference type="ARBA" id="ARBA00022670"/>
    </source>
</evidence>
<dbReference type="PANTHER" id="PTHR43690:SF17">
    <property type="entry name" value="PROTEIN YHJJ"/>
    <property type="match status" value="1"/>
</dbReference>
<feature type="domain" description="Peptidase M16 C-terminal" evidence="11">
    <location>
        <begin position="775"/>
        <end position="875"/>
    </location>
</feature>
<keyword evidence="3" id="KW-0645">Protease</keyword>
<keyword evidence="9" id="KW-0732">Signal</keyword>
<evidence type="ECO:0000313" key="12">
    <source>
        <dbReference type="EMBL" id="MCL7931385.1"/>
    </source>
</evidence>
<evidence type="ECO:0000256" key="8">
    <source>
        <dbReference type="RuleBase" id="RU004447"/>
    </source>
</evidence>
<dbReference type="PROSITE" id="PS00143">
    <property type="entry name" value="INSULINASE"/>
    <property type="match status" value="1"/>
</dbReference>
<keyword evidence="13" id="KW-1185">Reference proteome</keyword>
<feature type="chain" id="PRO_5046624228" evidence="9">
    <location>
        <begin position="24"/>
        <end position="949"/>
    </location>
</feature>
<evidence type="ECO:0000256" key="4">
    <source>
        <dbReference type="ARBA" id="ARBA00022723"/>
    </source>
</evidence>
<evidence type="ECO:0000259" key="11">
    <source>
        <dbReference type="Pfam" id="PF05193"/>
    </source>
</evidence>
<evidence type="ECO:0000256" key="9">
    <source>
        <dbReference type="SAM" id="SignalP"/>
    </source>
</evidence>
<evidence type="ECO:0000256" key="5">
    <source>
        <dbReference type="ARBA" id="ARBA00022801"/>
    </source>
</evidence>
<protein>
    <submittedName>
        <fullName evidence="12">Insulinase family protein</fullName>
    </submittedName>
</protein>
<keyword evidence="7" id="KW-0482">Metalloprotease</keyword>
<evidence type="ECO:0000256" key="1">
    <source>
        <dbReference type="ARBA" id="ARBA00001947"/>
    </source>
</evidence>
<sequence>MKLKIVSFIVLTASLLWGCAANQVESTSDEKKYTELPDHPDLIRHTLASGTDVLLLPKSGRDVELRLVVDAGSVHEAPHQRGMAHLIEHMVFQGTHGDPQGKALSQLAEDGVTLGSHVNAATSFFNTTYRLSLPNAKGLESAIHLLSDLVSSASFDVDALASEQQVVEEEWRLRQSGGTRINQQLSAFRYQSSLLARREPIGHLPDVLAFTRSDLLHFYRQWYRPDRMTLIVVGDFDPQTVMVQAKSDFAKARFNNSKRKETLPNHQRAAFPPAQKAPMLKKVLDPEQGQKFVQIMLQRPLPESMHSVNGQFRDLIDQLWLEILTHRFNQLVDQDELLRGQTSPFAQLLTPNFQHYLLILHPKKGDYAQAVDIGARELARLMQQPVLDSELHQAKQRLMNKRRDQVRFADAIPARRLADKFANGAVYQLPLLSEQQQFQLTEQLLADITPTHLRAALLELQQQAQVKIAAIGPDSDAERIDLSALETRWKTEFATEQPQWVSHTPEEVNLPRLEQAEFTERQRVDHLSSENSRTESVELSNGLTLLWRQDPQLDDQLQIDLRFAGGRSLEDPNKTAWVFWSLMLPEACGYGDWTASELMRFSRAHQIKVRPYVEELHHGFRANASPAQIEPLLQLLQLKMSKPRFCDQGLARWRKQLEQQALHQPVEQVFSQNIQSMAFSNGELLKSKTLLRGLDTIDLEALEGQRAKLFSKSSNGRVGLASRPLPKNLEVRLPAWLAALSTSNEPALDWRDRGVRPLHQSMAASWPLNLSPKVQVQIHFSQPAEWTPKKAITAELIEAWLHERLQTKLRHDLSGVYSFRMSHLLARDPEPFYLGRLNFSAAPERGDELIDAALEEIEKLRLNPPTAAQWQQAQKTWLLKREQRERQSYFWSAALARNTTPAQEKLLAQASSMGRRISPSDAHTLISSWLAGPARIFKLTPEEGEEEAK</sequence>
<dbReference type="Pfam" id="PF00675">
    <property type="entry name" value="Peptidase_M16"/>
    <property type="match status" value="1"/>
</dbReference>
<dbReference type="PANTHER" id="PTHR43690">
    <property type="entry name" value="NARDILYSIN"/>
    <property type="match status" value="1"/>
</dbReference>
<evidence type="ECO:0000256" key="6">
    <source>
        <dbReference type="ARBA" id="ARBA00022833"/>
    </source>
</evidence>
<evidence type="ECO:0000256" key="7">
    <source>
        <dbReference type="ARBA" id="ARBA00023049"/>
    </source>
</evidence>
<dbReference type="SUPFAM" id="SSF63411">
    <property type="entry name" value="LuxS/MPP-like metallohydrolase"/>
    <property type="match status" value="3"/>
</dbReference>
<keyword evidence="6" id="KW-0862">Zinc</keyword>
<comment type="caution">
    <text evidence="12">The sequence shown here is derived from an EMBL/GenBank/DDBJ whole genome shotgun (WGS) entry which is preliminary data.</text>
</comment>
<dbReference type="InterPro" id="IPR050626">
    <property type="entry name" value="Peptidase_M16"/>
</dbReference>
<comment type="similarity">
    <text evidence="2 8">Belongs to the peptidase M16 family.</text>
</comment>
<keyword evidence="5" id="KW-0378">Hydrolase</keyword>
<reference evidence="12" key="1">
    <citation type="submission" date="2022-05" db="EMBL/GenBank/DDBJ databases">
        <title>Halomonas geminus sp. nov. and Halomonas llamarensis sp. nov. isolated from high-altitude salars of the Atacama Desert.</title>
        <authorList>
            <person name="Hintersatz C."/>
            <person name="Rojas L.A."/>
            <person name="Wei T.-S."/>
            <person name="Kutschke S."/>
            <person name="Lehmann F."/>
            <person name="Jain R."/>
            <person name="Pollmann K."/>
        </authorList>
    </citation>
    <scope>NUCLEOTIDE SEQUENCE</scope>
    <source>
        <strain evidence="12">ATCHA</strain>
    </source>
</reference>
<accession>A0ABT0SVA3</accession>
<feature type="domain" description="Peptidase M16 C-terminal" evidence="11">
    <location>
        <begin position="210"/>
        <end position="398"/>
    </location>
</feature>
<comment type="cofactor">
    <cofactor evidence="1">
        <name>Zn(2+)</name>
        <dbReference type="ChEBI" id="CHEBI:29105"/>
    </cofactor>
</comment>
<gene>
    <name evidence="12" type="ORF">M8006_15605</name>
</gene>
<dbReference type="Gene3D" id="3.30.830.10">
    <property type="entry name" value="Metalloenzyme, LuxS/M16 peptidase-like"/>
    <property type="match status" value="4"/>
</dbReference>
<dbReference type="Proteomes" id="UP001165308">
    <property type="component" value="Unassembled WGS sequence"/>
</dbReference>
<feature type="domain" description="Peptidase M16 N-terminal" evidence="10">
    <location>
        <begin position="60"/>
        <end position="172"/>
    </location>
</feature>
<dbReference type="RefSeq" id="WP_250083791.1">
    <property type="nucleotide sequence ID" value="NZ_JAMJPJ010000037.1"/>
</dbReference>
<keyword evidence="4" id="KW-0479">Metal-binding</keyword>
<evidence type="ECO:0000256" key="2">
    <source>
        <dbReference type="ARBA" id="ARBA00007261"/>
    </source>
</evidence>
<dbReference type="InterPro" id="IPR011765">
    <property type="entry name" value="Pept_M16_N"/>
</dbReference>
<dbReference type="Pfam" id="PF05193">
    <property type="entry name" value="Peptidase_M16_C"/>
    <property type="match status" value="2"/>
</dbReference>
<evidence type="ECO:0000259" key="10">
    <source>
        <dbReference type="Pfam" id="PF00675"/>
    </source>
</evidence>
<dbReference type="InterPro" id="IPR007863">
    <property type="entry name" value="Peptidase_M16_C"/>
</dbReference>
<dbReference type="InterPro" id="IPR011249">
    <property type="entry name" value="Metalloenz_LuxS/M16"/>
</dbReference>
<organism evidence="12 13">
    <name type="scientific">Halomonas llamarensis</name>
    <dbReference type="NCBI Taxonomy" id="2945104"/>
    <lineage>
        <taxon>Bacteria</taxon>
        <taxon>Pseudomonadati</taxon>
        <taxon>Pseudomonadota</taxon>
        <taxon>Gammaproteobacteria</taxon>
        <taxon>Oceanospirillales</taxon>
        <taxon>Halomonadaceae</taxon>
        <taxon>Halomonas</taxon>
    </lineage>
</organism>
<dbReference type="EMBL" id="JAMJPJ010000037">
    <property type="protein sequence ID" value="MCL7931385.1"/>
    <property type="molecule type" value="Genomic_DNA"/>
</dbReference>